<comment type="function">
    <text evidence="5">This is one of the proteins that binds to the 5S RNA in the ribosome where it forms part of the central protuberance.</text>
</comment>
<dbReference type="Proteomes" id="UP001589707">
    <property type="component" value="Unassembled WGS sequence"/>
</dbReference>
<dbReference type="Gene3D" id="2.170.120.20">
    <property type="entry name" value="Ribosomal protein L25, beta domain"/>
    <property type="match status" value="1"/>
</dbReference>
<keyword evidence="10" id="KW-1185">Reference proteome</keyword>
<comment type="similarity">
    <text evidence="5">Belongs to the bacterial ribosomal protein bL25 family. CTC subfamily.</text>
</comment>
<feature type="region of interest" description="Disordered" evidence="6">
    <location>
        <begin position="185"/>
        <end position="222"/>
    </location>
</feature>
<dbReference type="InterPro" id="IPR037121">
    <property type="entry name" value="Ribosomal_bL25_C"/>
</dbReference>
<evidence type="ECO:0000256" key="3">
    <source>
        <dbReference type="ARBA" id="ARBA00022980"/>
    </source>
</evidence>
<dbReference type="InterPro" id="IPR020057">
    <property type="entry name" value="Ribosomal_bL25_b-dom"/>
</dbReference>
<feature type="domain" description="Large ribosomal subunit protein bL25 L25" evidence="7">
    <location>
        <begin position="7"/>
        <end position="92"/>
    </location>
</feature>
<evidence type="ECO:0000256" key="1">
    <source>
        <dbReference type="ARBA" id="ARBA00022730"/>
    </source>
</evidence>
<accession>A0ABV5WYN4</accession>
<dbReference type="InterPro" id="IPR011035">
    <property type="entry name" value="Ribosomal_bL25/Gln-tRNA_synth"/>
</dbReference>
<keyword evidence="1 5" id="KW-0699">rRNA-binding</keyword>
<feature type="compositionally biased region" description="Acidic residues" evidence="6">
    <location>
        <begin position="185"/>
        <end position="198"/>
    </location>
</feature>
<evidence type="ECO:0000256" key="4">
    <source>
        <dbReference type="ARBA" id="ARBA00023274"/>
    </source>
</evidence>
<dbReference type="InterPro" id="IPR020056">
    <property type="entry name" value="Rbsml_bL25/Gln-tRNA_synth_N"/>
</dbReference>
<dbReference type="CDD" id="cd00495">
    <property type="entry name" value="Ribosomal_L25_TL5_CTC"/>
    <property type="match status" value="1"/>
</dbReference>
<dbReference type="Pfam" id="PF14693">
    <property type="entry name" value="Ribosomal_TL5_C"/>
    <property type="match status" value="1"/>
</dbReference>
<dbReference type="EMBL" id="JBHMAU010000022">
    <property type="protein sequence ID" value="MFB9775273.1"/>
    <property type="molecule type" value="Genomic_DNA"/>
</dbReference>
<evidence type="ECO:0000256" key="2">
    <source>
        <dbReference type="ARBA" id="ARBA00022884"/>
    </source>
</evidence>
<evidence type="ECO:0000256" key="5">
    <source>
        <dbReference type="HAMAP-Rule" id="MF_01334"/>
    </source>
</evidence>
<feature type="compositionally biased region" description="Acidic residues" evidence="6">
    <location>
        <begin position="208"/>
        <end position="222"/>
    </location>
</feature>
<feature type="domain" description="Large ribosomal subunit protein bL25 beta" evidence="8">
    <location>
        <begin position="100"/>
        <end position="178"/>
    </location>
</feature>
<evidence type="ECO:0000259" key="7">
    <source>
        <dbReference type="Pfam" id="PF01386"/>
    </source>
</evidence>
<keyword evidence="3 5" id="KW-0689">Ribosomal protein</keyword>
<protein>
    <recommendedName>
        <fullName evidence="5">Large ribosomal subunit protein bL25</fullName>
    </recommendedName>
    <alternativeName>
        <fullName evidence="5">General stress protein CTC</fullName>
    </alternativeName>
</protein>
<keyword evidence="4 5" id="KW-0687">Ribonucleoprotein</keyword>
<dbReference type="InterPro" id="IPR001021">
    <property type="entry name" value="Ribosomal_bL25_long"/>
</dbReference>
<proteinExistence type="inferred from homology"/>
<dbReference type="InterPro" id="IPR020930">
    <property type="entry name" value="Ribosomal_uL5_bac-type"/>
</dbReference>
<evidence type="ECO:0000256" key="6">
    <source>
        <dbReference type="SAM" id="MobiDB-lite"/>
    </source>
</evidence>
<gene>
    <name evidence="5" type="primary">rplY</name>
    <name evidence="5" type="synonym">ctc</name>
    <name evidence="9" type="ORF">ACFFN1_02420</name>
</gene>
<sequence length="222" mass="23806">MADFKLIAERRDDFGKGAARRLRREDKIPAVLYGHGEDPVHLTLDGHATMMAMKMPNALLEIESPDGAKNRLAIARDIQRHPVTHNIEHLDLIIVKRGEKIEVEVPVVIEGEAAPGTVVSVDNQLIRLLAEATSLPESVEISIEGRGVGEHIYAGDVAVPEGSELVDDPELLMVNISAELSEEQLEAELESDAVDEEVAAATGAPAADEAEAGGEEAAGEEE</sequence>
<dbReference type="HAMAP" id="MF_01334">
    <property type="entry name" value="Ribosomal_bL25_CTC"/>
    <property type="match status" value="1"/>
</dbReference>
<reference evidence="9 10" key="1">
    <citation type="submission" date="2024-09" db="EMBL/GenBank/DDBJ databases">
        <authorList>
            <person name="Sun Q."/>
            <person name="Mori K."/>
        </authorList>
    </citation>
    <scope>NUCLEOTIDE SEQUENCE [LARGE SCALE GENOMIC DNA]</scope>
    <source>
        <strain evidence="9 10">JCM 11683</strain>
    </source>
</reference>
<dbReference type="SUPFAM" id="SSF50715">
    <property type="entry name" value="Ribosomal protein L25-like"/>
    <property type="match status" value="1"/>
</dbReference>
<comment type="subunit">
    <text evidence="5">Part of the 50S ribosomal subunit; part of the 5S rRNA/L5/L18/L25 subcomplex. Contacts the 5S rRNA. Binds to the 5S rRNA independently of L5 and L18.</text>
</comment>
<dbReference type="NCBIfam" id="NF004612">
    <property type="entry name" value="PRK05943.1"/>
    <property type="match status" value="1"/>
</dbReference>
<dbReference type="PANTHER" id="PTHR33284:SF1">
    <property type="entry name" value="RIBOSOMAL PROTEIN L25_GLN-TRNA SYNTHETASE, ANTI-CODON-BINDING DOMAIN-CONTAINING PROTEIN"/>
    <property type="match status" value="1"/>
</dbReference>
<name>A0ABV5WYN4_9MICO</name>
<evidence type="ECO:0000259" key="8">
    <source>
        <dbReference type="Pfam" id="PF14693"/>
    </source>
</evidence>
<dbReference type="Pfam" id="PF01386">
    <property type="entry name" value="Ribosomal_L25p"/>
    <property type="match status" value="1"/>
</dbReference>
<dbReference type="RefSeq" id="WP_376838257.1">
    <property type="nucleotide sequence ID" value="NZ_JBHMAU010000022.1"/>
</dbReference>
<dbReference type="Gene3D" id="2.40.240.10">
    <property type="entry name" value="Ribosomal Protein L25, Chain P"/>
    <property type="match status" value="1"/>
</dbReference>
<dbReference type="GO" id="GO:0005840">
    <property type="term" value="C:ribosome"/>
    <property type="evidence" value="ECO:0007669"/>
    <property type="project" value="UniProtKB-KW"/>
</dbReference>
<keyword evidence="2 5" id="KW-0694">RNA-binding</keyword>
<evidence type="ECO:0000313" key="10">
    <source>
        <dbReference type="Proteomes" id="UP001589707"/>
    </source>
</evidence>
<dbReference type="PANTHER" id="PTHR33284">
    <property type="entry name" value="RIBOSOMAL PROTEIN L25/GLN-TRNA SYNTHETASE, ANTI-CODON-BINDING DOMAIN-CONTAINING PROTEIN"/>
    <property type="match status" value="1"/>
</dbReference>
<comment type="caution">
    <text evidence="9">The sequence shown here is derived from an EMBL/GenBank/DDBJ whole genome shotgun (WGS) entry which is preliminary data.</text>
</comment>
<organism evidence="9 10">
    <name type="scientific">Brevibacterium otitidis</name>
    <dbReference type="NCBI Taxonomy" id="53364"/>
    <lineage>
        <taxon>Bacteria</taxon>
        <taxon>Bacillati</taxon>
        <taxon>Actinomycetota</taxon>
        <taxon>Actinomycetes</taxon>
        <taxon>Micrococcales</taxon>
        <taxon>Brevibacteriaceae</taxon>
        <taxon>Brevibacterium</taxon>
    </lineage>
</organism>
<dbReference type="InterPro" id="IPR029751">
    <property type="entry name" value="Ribosomal_L25_dom"/>
</dbReference>
<dbReference type="NCBIfam" id="TIGR00731">
    <property type="entry name" value="bL25_bact_ctc"/>
    <property type="match status" value="1"/>
</dbReference>
<evidence type="ECO:0000313" key="9">
    <source>
        <dbReference type="EMBL" id="MFB9775273.1"/>
    </source>
</evidence>
<dbReference type="NCBIfam" id="NF004131">
    <property type="entry name" value="PRK05618.2-1"/>
    <property type="match status" value="1"/>
</dbReference>